<protein>
    <submittedName>
        <fullName evidence="1">Uncharacterized protein</fullName>
    </submittedName>
</protein>
<evidence type="ECO:0000313" key="2">
    <source>
        <dbReference type="Proteomes" id="UP000006512"/>
    </source>
</evidence>
<accession>F4QKQ0</accession>
<dbReference type="EMBL" id="GL883077">
    <property type="protein sequence ID" value="EGF93352.1"/>
    <property type="molecule type" value="Genomic_DNA"/>
</dbReference>
<dbReference type="Proteomes" id="UP000006512">
    <property type="component" value="Unassembled WGS sequence"/>
</dbReference>
<dbReference type="HOGENOM" id="CLU_3304008_0_0_5"/>
<dbReference type="AlphaFoldDB" id="F4QKQ0"/>
<name>F4QKQ0_9CAUL</name>
<dbReference type="STRING" id="715226.ABI_17920"/>
<evidence type="ECO:0000313" key="1">
    <source>
        <dbReference type="EMBL" id="EGF93352.1"/>
    </source>
</evidence>
<sequence>MDPLAYEYSASRAFRMNRKTGVPKPIKRFTWQSTVKVTV</sequence>
<keyword evidence="2" id="KW-1185">Reference proteome</keyword>
<organism evidence="1 2">
    <name type="scientific">Asticcacaulis biprosthecium C19</name>
    <dbReference type="NCBI Taxonomy" id="715226"/>
    <lineage>
        <taxon>Bacteria</taxon>
        <taxon>Pseudomonadati</taxon>
        <taxon>Pseudomonadota</taxon>
        <taxon>Alphaproteobacteria</taxon>
        <taxon>Caulobacterales</taxon>
        <taxon>Caulobacteraceae</taxon>
        <taxon>Asticcacaulis</taxon>
    </lineage>
</organism>
<reference evidence="2" key="1">
    <citation type="submission" date="2011-03" db="EMBL/GenBank/DDBJ databases">
        <title>Draft genome sequence of Brevundimonas diminuta.</title>
        <authorList>
            <person name="Brown P.J.B."/>
            <person name="Buechlein A."/>
            <person name="Hemmerich C."/>
            <person name="Brun Y.V."/>
        </authorList>
    </citation>
    <scope>NUCLEOTIDE SEQUENCE [LARGE SCALE GENOMIC DNA]</scope>
    <source>
        <strain evidence="2">C19</strain>
    </source>
</reference>
<gene>
    <name evidence="1" type="ORF">ABI_17920</name>
</gene>
<proteinExistence type="predicted"/>